<proteinExistence type="predicted"/>
<name>A0A4Q7NXA6_9FIRM</name>
<dbReference type="RefSeq" id="WP_130436467.1">
    <property type="nucleotide sequence ID" value="NZ_SGXF01000011.1"/>
</dbReference>
<evidence type="ECO:0000259" key="1">
    <source>
        <dbReference type="Pfam" id="PF00814"/>
    </source>
</evidence>
<dbReference type="EMBL" id="SGXF01000011">
    <property type="protein sequence ID" value="RZS91854.1"/>
    <property type="molecule type" value="Genomic_DNA"/>
</dbReference>
<dbReference type="InterPro" id="IPR043129">
    <property type="entry name" value="ATPase_NBD"/>
</dbReference>
<organism evidence="2 3">
    <name type="scientific">Cuneatibacter caecimuris</name>
    <dbReference type="NCBI Taxonomy" id="1796618"/>
    <lineage>
        <taxon>Bacteria</taxon>
        <taxon>Bacillati</taxon>
        <taxon>Bacillota</taxon>
        <taxon>Clostridia</taxon>
        <taxon>Lachnospirales</taxon>
        <taxon>Lachnospiraceae</taxon>
        <taxon>Cuneatibacter</taxon>
    </lineage>
</organism>
<feature type="domain" description="Gcp-like" evidence="1">
    <location>
        <begin position="32"/>
        <end position="225"/>
    </location>
</feature>
<dbReference type="Pfam" id="PF00814">
    <property type="entry name" value="TsaD"/>
    <property type="match status" value="1"/>
</dbReference>
<dbReference type="PANTHER" id="PTHR11735:SF11">
    <property type="entry name" value="TRNA THREONYLCARBAMOYLADENOSINE BIOSYNTHESIS PROTEIN TSAB"/>
    <property type="match status" value="1"/>
</dbReference>
<gene>
    <name evidence="2" type="ORF">EV209_3287</name>
</gene>
<dbReference type="Gene3D" id="3.30.420.40">
    <property type="match status" value="2"/>
</dbReference>
<dbReference type="NCBIfam" id="TIGR03725">
    <property type="entry name" value="T6A_YeaZ"/>
    <property type="match status" value="1"/>
</dbReference>
<reference evidence="2 3" key="1">
    <citation type="submission" date="2019-02" db="EMBL/GenBank/DDBJ databases">
        <title>Genomic Encyclopedia of Type Strains, Phase IV (KMG-IV): sequencing the most valuable type-strain genomes for metagenomic binning, comparative biology and taxonomic classification.</title>
        <authorList>
            <person name="Goeker M."/>
        </authorList>
    </citation>
    <scope>NUCLEOTIDE SEQUENCE [LARGE SCALE GENOMIC DNA]</scope>
    <source>
        <strain evidence="2 3">DSM 29486</strain>
    </source>
</reference>
<protein>
    <submittedName>
        <fullName evidence="2">tRNA threonylcarbamoyladenosine biosynthesis protein TsaB</fullName>
    </submittedName>
</protein>
<dbReference type="InterPro" id="IPR022496">
    <property type="entry name" value="T6A_TsaB"/>
</dbReference>
<dbReference type="AlphaFoldDB" id="A0A4Q7NXA6"/>
<comment type="caution">
    <text evidence="2">The sequence shown here is derived from an EMBL/GenBank/DDBJ whole genome shotgun (WGS) entry which is preliminary data.</text>
</comment>
<keyword evidence="3" id="KW-1185">Reference proteome</keyword>
<dbReference type="PANTHER" id="PTHR11735">
    <property type="entry name" value="TRNA N6-ADENOSINE THREONYLCARBAMOYLTRANSFERASE"/>
    <property type="match status" value="1"/>
</dbReference>
<evidence type="ECO:0000313" key="3">
    <source>
        <dbReference type="Proteomes" id="UP000292927"/>
    </source>
</evidence>
<dbReference type="CDD" id="cd24032">
    <property type="entry name" value="ASKHA_NBD_TsaB"/>
    <property type="match status" value="1"/>
</dbReference>
<dbReference type="GO" id="GO:0002949">
    <property type="term" value="P:tRNA threonylcarbamoyladenosine modification"/>
    <property type="evidence" value="ECO:0007669"/>
    <property type="project" value="InterPro"/>
</dbReference>
<dbReference type="Proteomes" id="UP000292927">
    <property type="component" value="Unassembled WGS sequence"/>
</dbReference>
<dbReference type="InterPro" id="IPR000905">
    <property type="entry name" value="Gcp-like_dom"/>
</dbReference>
<sequence length="238" mass="25634">MKILAIESAASTASVALWSEGIIEAEFTVDFQKTHSQTLLPMIDGMMKMVQADRRDLAAVAVSSGPGSFTGLRIGAATAKGICQALNIPLIPVSTLEGMAFQCFDAASCVCPMMDARRKQVYTGLYHFEAGELVTVIEPCALGIEELAEKLLAIDMPVLFLGDAAPLHQEYLKETLRVPVLFAPAHAARQRAGALAARAVLLMEEGRAVNAEEFAPEYLRPSQAERVRAEKEAAERDG</sequence>
<accession>A0A4Q7NXA6</accession>
<dbReference type="GO" id="GO:0005829">
    <property type="term" value="C:cytosol"/>
    <property type="evidence" value="ECO:0007669"/>
    <property type="project" value="TreeGrafter"/>
</dbReference>
<evidence type="ECO:0000313" key="2">
    <source>
        <dbReference type="EMBL" id="RZS91854.1"/>
    </source>
</evidence>
<dbReference type="OrthoDB" id="9784166at2"/>
<dbReference type="SUPFAM" id="SSF53067">
    <property type="entry name" value="Actin-like ATPase domain"/>
    <property type="match status" value="2"/>
</dbReference>